<accession>A0ABP8S1I3</accession>
<feature type="region of interest" description="Disordered" evidence="1">
    <location>
        <begin position="56"/>
        <end position="76"/>
    </location>
</feature>
<dbReference type="EMBL" id="BAABGT010000099">
    <property type="protein sequence ID" value="GAA4556616.1"/>
    <property type="molecule type" value="Genomic_DNA"/>
</dbReference>
<keyword evidence="3" id="KW-1185">Reference proteome</keyword>
<gene>
    <name evidence="2" type="ORF">GCM10023175_59150</name>
</gene>
<name>A0ABP8S1I3_9PSEU</name>
<comment type="caution">
    <text evidence="2">The sequence shown here is derived from an EMBL/GenBank/DDBJ whole genome shotgun (WGS) entry which is preliminary data.</text>
</comment>
<evidence type="ECO:0000256" key="1">
    <source>
        <dbReference type="SAM" id="MobiDB-lite"/>
    </source>
</evidence>
<evidence type="ECO:0000313" key="2">
    <source>
        <dbReference type="EMBL" id="GAA4556616.1"/>
    </source>
</evidence>
<organism evidence="2 3">
    <name type="scientific">Pseudonocardia xishanensis</name>
    <dbReference type="NCBI Taxonomy" id="630995"/>
    <lineage>
        <taxon>Bacteria</taxon>
        <taxon>Bacillati</taxon>
        <taxon>Actinomycetota</taxon>
        <taxon>Actinomycetes</taxon>
        <taxon>Pseudonocardiales</taxon>
        <taxon>Pseudonocardiaceae</taxon>
        <taxon>Pseudonocardia</taxon>
    </lineage>
</organism>
<evidence type="ECO:0000313" key="3">
    <source>
        <dbReference type="Proteomes" id="UP001501598"/>
    </source>
</evidence>
<feature type="compositionally biased region" description="Gly residues" evidence="1">
    <location>
        <begin position="64"/>
        <end position="76"/>
    </location>
</feature>
<dbReference type="Proteomes" id="UP001501598">
    <property type="component" value="Unassembled WGS sequence"/>
</dbReference>
<sequence length="76" mass="7345">MFAETGYEESVGNLATLTLEGDTVFGDDGGASRLATVTGSVGAGYAVSLPVRVNTRTAPTAGSAPGGGGRGGGTPR</sequence>
<protein>
    <submittedName>
        <fullName evidence="2">Uncharacterized protein</fullName>
    </submittedName>
</protein>
<dbReference type="RefSeq" id="WP_345425873.1">
    <property type="nucleotide sequence ID" value="NZ_BAABGT010000099.1"/>
</dbReference>
<proteinExistence type="predicted"/>
<reference evidence="3" key="1">
    <citation type="journal article" date="2019" name="Int. J. Syst. Evol. Microbiol.">
        <title>The Global Catalogue of Microorganisms (GCM) 10K type strain sequencing project: providing services to taxonomists for standard genome sequencing and annotation.</title>
        <authorList>
            <consortium name="The Broad Institute Genomics Platform"/>
            <consortium name="The Broad Institute Genome Sequencing Center for Infectious Disease"/>
            <person name="Wu L."/>
            <person name="Ma J."/>
        </authorList>
    </citation>
    <scope>NUCLEOTIDE SEQUENCE [LARGE SCALE GENOMIC DNA]</scope>
    <source>
        <strain evidence="3">JCM 17906</strain>
    </source>
</reference>